<comment type="caution">
    <text evidence="2">The sequence shown here is derived from an EMBL/GenBank/DDBJ whole genome shotgun (WGS) entry which is preliminary data.</text>
</comment>
<proteinExistence type="predicted"/>
<keyword evidence="3" id="KW-1185">Reference proteome</keyword>
<gene>
    <name evidence="2" type="ORF">TWF718_007071</name>
</gene>
<accession>A0AAN8NVF7</accession>
<protein>
    <submittedName>
        <fullName evidence="2">Uncharacterized protein</fullName>
    </submittedName>
</protein>
<evidence type="ECO:0000313" key="3">
    <source>
        <dbReference type="Proteomes" id="UP001313282"/>
    </source>
</evidence>
<evidence type="ECO:0000256" key="1">
    <source>
        <dbReference type="SAM" id="Phobius"/>
    </source>
</evidence>
<sequence>MPCTTSRLPSKVLSISHSSSKTTMRTRADNFTPFADGPTAGQTGAHILRALRRPIVWVILVGMVIAWWGVTGVTTALRKWDSVQEGRRHVQVYAHDGAGYLPIVSELCGQEAHAWDSCFPRYSHKKRVSKCKKQIKKLEDCAHSAQEAEKACYHSDPTLSQTGVYNCARNLMAKY</sequence>
<keyword evidence="1" id="KW-0812">Transmembrane</keyword>
<feature type="transmembrane region" description="Helical" evidence="1">
    <location>
        <begin position="55"/>
        <end position="77"/>
    </location>
</feature>
<dbReference type="EMBL" id="JAVHNR010000004">
    <property type="protein sequence ID" value="KAK6345142.1"/>
    <property type="molecule type" value="Genomic_DNA"/>
</dbReference>
<keyword evidence="1" id="KW-0472">Membrane</keyword>
<dbReference type="Proteomes" id="UP001313282">
    <property type="component" value="Unassembled WGS sequence"/>
</dbReference>
<dbReference type="AlphaFoldDB" id="A0AAN8NVF7"/>
<organism evidence="2 3">
    <name type="scientific">Orbilia javanica</name>
    <dbReference type="NCBI Taxonomy" id="47235"/>
    <lineage>
        <taxon>Eukaryota</taxon>
        <taxon>Fungi</taxon>
        <taxon>Dikarya</taxon>
        <taxon>Ascomycota</taxon>
        <taxon>Pezizomycotina</taxon>
        <taxon>Orbiliomycetes</taxon>
        <taxon>Orbiliales</taxon>
        <taxon>Orbiliaceae</taxon>
        <taxon>Orbilia</taxon>
    </lineage>
</organism>
<name>A0AAN8NVF7_9PEZI</name>
<keyword evidence="1" id="KW-1133">Transmembrane helix</keyword>
<reference evidence="2 3" key="1">
    <citation type="submission" date="2019-10" db="EMBL/GenBank/DDBJ databases">
        <authorList>
            <person name="Palmer J.M."/>
        </authorList>
    </citation>
    <scope>NUCLEOTIDE SEQUENCE [LARGE SCALE GENOMIC DNA]</scope>
    <source>
        <strain evidence="2 3">TWF718</strain>
    </source>
</reference>
<evidence type="ECO:0000313" key="2">
    <source>
        <dbReference type="EMBL" id="KAK6345142.1"/>
    </source>
</evidence>